<dbReference type="Pfam" id="PF02129">
    <property type="entry name" value="Peptidase_S15"/>
    <property type="match status" value="1"/>
</dbReference>
<dbReference type="InterPro" id="IPR029058">
    <property type="entry name" value="AB_hydrolase_fold"/>
</dbReference>
<dbReference type="GO" id="GO:0008239">
    <property type="term" value="F:dipeptidyl-peptidase activity"/>
    <property type="evidence" value="ECO:0007669"/>
    <property type="project" value="UniProtKB-EC"/>
</dbReference>
<accession>A0A399T4S0</accession>
<dbReference type="SUPFAM" id="SSF53474">
    <property type="entry name" value="alpha/beta-Hydrolases"/>
    <property type="match status" value="1"/>
</dbReference>
<dbReference type="Pfam" id="PF08530">
    <property type="entry name" value="PepX_C"/>
    <property type="match status" value="1"/>
</dbReference>
<evidence type="ECO:0000256" key="4">
    <source>
        <dbReference type="ARBA" id="ARBA00022438"/>
    </source>
</evidence>
<dbReference type="Proteomes" id="UP000265926">
    <property type="component" value="Unassembled WGS sequence"/>
</dbReference>
<dbReference type="EMBL" id="QWGR01000004">
    <property type="protein sequence ID" value="RIJ48873.1"/>
    <property type="molecule type" value="Genomic_DNA"/>
</dbReference>
<evidence type="ECO:0000259" key="10">
    <source>
        <dbReference type="SMART" id="SM00939"/>
    </source>
</evidence>
<evidence type="ECO:0000256" key="8">
    <source>
        <dbReference type="ARBA" id="ARBA00030045"/>
    </source>
</evidence>
<dbReference type="NCBIfam" id="TIGR00976">
    <property type="entry name" value="CocE_NonD"/>
    <property type="match status" value="1"/>
</dbReference>
<evidence type="ECO:0000313" key="11">
    <source>
        <dbReference type="EMBL" id="RIJ48873.1"/>
    </source>
</evidence>
<dbReference type="InterPro" id="IPR005674">
    <property type="entry name" value="CocE/Ser_esterase"/>
</dbReference>
<organism evidence="11 12">
    <name type="scientific">Maribellus luteus</name>
    <dbReference type="NCBI Taxonomy" id="2305463"/>
    <lineage>
        <taxon>Bacteria</taxon>
        <taxon>Pseudomonadati</taxon>
        <taxon>Bacteroidota</taxon>
        <taxon>Bacteroidia</taxon>
        <taxon>Marinilabiliales</taxon>
        <taxon>Prolixibacteraceae</taxon>
        <taxon>Maribellus</taxon>
    </lineage>
</organism>
<evidence type="ECO:0000256" key="9">
    <source>
        <dbReference type="SAM" id="SignalP"/>
    </source>
</evidence>
<dbReference type="EC" id="3.4.14.11" evidence="3"/>
<evidence type="ECO:0000313" key="12">
    <source>
        <dbReference type="Proteomes" id="UP000265926"/>
    </source>
</evidence>
<dbReference type="PRINTS" id="PR00923">
    <property type="entry name" value="LACTOPTASE"/>
</dbReference>
<dbReference type="GO" id="GO:0004177">
    <property type="term" value="F:aminopeptidase activity"/>
    <property type="evidence" value="ECO:0007669"/>
    <property type="project" value="UniProtKB-KW"/>
</dbReference>
<proteinExistence type="inferred from homology"/>
<dbReference type="OrthoDB" id="319764at2"/>
<dbReference type="PANTHER" id="PTHR43056:SF10">
    <property type="entry name" value="COCE_NOND FAMILY, PUTATIVE (AFU_ORTHOLOGUE AFUA_7G00600)-RELATED"/>
    <property type="match status" value="1"/>
</dbReference>
<sequence>MKVRFIGTTILSFAAALVLQGAVITGVQAQEKQEAKPWFKDGEAQIVKAFEDPDRWIREDLWVETEFDSDGDGRSDRMHVDVTRPAETETEGLKLPVVYNTSPYFAGTAGNNPSYFWDVRHELGEEPKPHAHPTEIKRRGVRPIISKGHVSTWLPRGYIVVHSSSPGTGLSDGVPTIGGDNESLAPKAVIDWLCGRAKGYTTRTGNKEVKAYWSTGKVGMTGTSYNGTLPLAAATTGVEGLEAIIPVAPNTSYYHYYRSNGLVRSPGGYLGEDVDVLFDFIHSGDESKREYARKTVRDTEMKNGQDRVTGDYNDFWAGRDYLNKMDKMKAALLMSHGFNDWNVVPEHSLRIYEAARTKGLPAQIYYHQNGHGGPPPVSMMNRWFTRYLFGVENGVENDPKAWIVRENDEQGNPTSYADYPNPDASPVTLHLTKGAPEKGSLTVAKPTSQGKEALVDNYSFSAEALAKAENTDHRLIYVTPVLKEEVHLSGKTVFTIRAASSKPAVNLSVYLVSLPWNDHRGAKITDNLITRGWADLQNYKSLWDSEPLKPGRFYEMTFELQPDDQVIPAGQQIGLMIFSSDRDFTLQPEPGTELRVDLDGTSVSLPVVGGAQAWMKATGEF</sequence>
<dbReference type="SUPFAM" id="SSF49785">
    <property type="entry name" value="Galactose-binding domain-like"/>
    <property type="match status" value="1"/>
</dbReference>
<comment type="similarity">
    <text evidence="2">Belongs to the peptidase S15 family.</text>
</comment>
<keyword evidence="4" id="KW-0031">Aminopeptidase</keyword>
<dbReference type="SMART" id="SM00939">
    <property type="entry name" value="PepX_C"/>
    <property type="match status" value="1"/>
</dbReference>
<evidence type="ECO:0000256" key="1">
    <source>
        <dbReference type="ARBA" id="ARBA00000123"/>
    </source>
</evidence>
<feature type="domain" description="Xaa-Pro dipeptidyl-peptidase C-terminal" evidence="10">
    <location>
        <begin position="381"/>
        <end position="604"/>
    </location>
</feature>
<dbReference type="InterPro" id="IPR050585">
    <property type="entry name" value="Xaa-Pro_dipeptidyl-ppase/CocE"/>
</dbReference>
<dbReference type="InterPro" id="IPR013736">
    <property type="entry name" value="Xaa-Pro_dipept_C"/>
</dbReference>
<feature type="signal peptide" evidence="9">
    <location>
        <begin position="1"/>
        <end position="29"/>
    </location>
</feature>
<keyword evidence="9" id="KW-0732">Signal</keyword>
<dbReference type="Gene3D" id="2.60.120.260">
    <property type="entry name" value="Galactose-binding domain-like"/>
    <property type="match status" value="1"/>
</dbReference>
<dbReference type="InterPro" id="IPR008979">
    <property type="entry name" value="Galactose-bd-like_sf"/>
</dbReference>
<dbReference type="InterPro" id="IPR008252">
    <property type="entry name" value="Pept_S15_Xpro"/>
</dbReference>
<name>A0A399T4S0_9BACT</name>
<evidence type="ECO:0000256" key="6">
    <source>
        <dbReference type="ARBA" id="ARBA00022801"/>
    </source>
</evidence>
<dbReference type="PANTHER" id="PTHR43056">
    <property type="entry name" value="PEPTIDASE S9 PROLYL OLIGOPEPTIDASE"/>
    <property type="match status" value="1"/>
</dbReference>
<evidence type="ECO:0000256" key="5">
    <source>
        <dbReference type="ARBA" id="ARBA00022670"/>
    </source>
</evidence>
<keyword evidence="12" id="KW-1185">Reference proteome</keyword>
<evidence type="ECO:0000256" key="3">
    <source>
        <dbReference type="ARBA" id="ARBA00012463"/>
    </source>
</evidence>
<evidence type="ECO:0000256" key="7">
    <source>
        <dbReference type="ARBA" id="ARBA00022825"/>
    </source>
</evidence>
<comment type="caution">
    <text evidence="11">The sequence shown here is derived from an EMBL/GenBank/DDBJ whole genome shotgun (WGS) entry which is preliminary data.</text>
</comment>
<dbReference type="RefSeq" id="WP_119437793.1">
    <property type="nucleotide sequence ID" value="NZ_QWGR01000004.1"/>
</dbReference>
<protein>
    <recommendedName>
        <fullName evidence="3">Xaa-Pro dipeptidyl-peptidase</fullName>
        <ecNumber evidence="3">3.4.14.11</ecNumber>
    </recommendedName>
    <alternativeName>
        <fullName evidence="8">X-prolyl-dipeptidyl aminopeptidase</fullName>
    </alternativeName>
</protein>
<dbReference type="GO" id="GO:0008236">
    <property type="term" value="F:serine-type peptidase activity"/>
    <property type="evidence" value="ECO:0007669"/>
    <property type="project" value="UniProtKB-KW"/>
</dbReference>
<gene>
    <name evidence="11" type="ORF">D1614_10135</name>
</gene>
<dbReference type="AlphaFoldDB" id="A0A399T4S0"/>
<dbReference type="Gene3D" id="3.40.50.1820">
    <property type="entry name" value="alpha/beta hydrolase"/>
    <property type="match status" value="2"/>
</dbReference>
<keyword evidence="7" id="KW-0720">Serine protease</keyword>
<comment type="catalytic activity">
    <reaction evidence="1">
        <text>Hydrolyzes Xaa-Pro-|- bonds to release unblocked, N-terminal dipeptides from substrates including Ala-Pro-|-p-nitroanilide and (sequentially) Tyr-Pro-|-Phe-Pro-|-Gly-Pro-|-Ile.</text>
        <dbReference type="EC" id="3.4.14.11"/>
    </reaction>
</comment>
<dbReference type="InterPro" id="IPR000383">
    <property type="entry name" value="Xaa-Pro-like_dom"/>
</dbReference>
<keyword evidence="5" id="KW-0645">Protease</keyword>
<dbReference type="NCBIfam" id="NF003780">
    <property type="entry name" value="PRK05371.1-1"/>
    <property type="match status" value="1"/>
</dbReference>
<evidence type="ECO:0000256" key="2">
    <source>
        <dbReference type="ARBA" id="ARBA00010819"/>
    </source>
</evidence>
<dbReference type="GO" id="GO:0006508">
    <property type="term" value="P:proteolysis"/>
    <property type="evidence" value="ECO:0007669"/>
    <property type="project" value="UniProtKB-KW"/>
</dbReference>
<reference evidence="11 12" key="1">
    <citation type="submission" date="2018-08" db="EMBL/GenBank/DDBJ databases">
        <title>Pallidiluteibacterium maritimus gen. nov., sp. nov., isolated from coastal sediment.</title>
        <authorList>
            <person name="Zhou L.Y."/>
        </authorList>
    </citation>
    <scope>NUCLEOTIDE SEQUENCE [LARGE SCALE GENOMIC DNA]</scope>
    <source>
        <strain evidence="11 12">XSD2</strain>
    </source>
</reference>
<keyword evidence="6" id="KW-0378">Hydrolase</keyword>
<feature type="chain" id="PRO_5017177368" description="Xaa-Pro dipeptidyl-peptidase" evidence="9">
    <location>
        <begin position="30"/>
        <end position="621"/>
    </location>
</feature>